<evidence type="ECO:0000256" key="1">
    <source>
        <dbReference type="SAM" id="Coils"/>
    </source>
</evidence>
<name>A0A8J5RP85_ZIZPA</name>
<protein>
    <submittedName>
        <fullName evidence="4">Uncharacterized protein</fullName>
    </submittedName>
</protein>
<feature type="chain" id="PRO_5035281833" evidence="3">
    <location>
        <begin position="20"/>
        <end position="277"/>
    </location>
</feature>
<keyword evidence="2" id="KW-0812">Transmembrane</keyword>
<feature type="signal peptide" evidence="3">
    <location>
        <begin position="1"/>
        <end position="19"/>
    </location>
</feature>
<proteinExistence type="predicted"/>
<evidence type="ECO:0000313" key="5">
    <source>
        <dbReference type="Proteomes" id="UP000729402"/>
    </source>
</evidence>
<keyword evidence="2" id="KW-1133">Transmembrane helix</keyword>
<feature type="transmembrane region" description="Helical" evidence="2">
    <location>
        <begin position="31"/>
        <end position="49"/>
    </location>
</feature>
<keyword evidence="1" id="KW-0175">Coiled coil</keyword>
<dbReference type="OrthoDB" id="1937632at2759"/>
<accession>A0A8J5RP85</accession>
<feature type="transmembrane region" description="Helical" evidence="2">
    <location>
        <begin position="210"/>
        <end position="231"/>
    </location>
</feature>
<dbReference type="PANTHER" id="PTHR36073">
    <property type="match status" value="1"/>
</dbReference>
<keyword evidence="2" id="KW-0472">Membrane</keyword>
<comment type="caution">
    <text evidence="4">The sequence shown here is derived from an EMBL/GenBank/DDBJ whole genome shotgun (WGS) entry which is preliminary data.</text>
</comment>
<dbReference type="AlphaFoldDB" id="A0A8J5RP85"/>
<reference evidence="4" key="1">
    <citation type="journal article" date="2021" name="bioRxiv">
        <title>Whole Genome Assembly and Annotation of Northern Wild Rice, Zizania palustris L., Supports a Whole Genome Duplication in the Zizania Genus.</title>
        <authorList>
            <person name="Haas M."/>
            <person name="Kono T."/>
            <person name="Macchietto M."/>
            <person name="Millas R."/>
            <person name="McGilp L."/>
            <person name="Shao M."/>
            <person name="Duquette J."/>
            <person name="Hirsch C.N."/>
            <person name="Kimball J."/>
        </authorList>
    </citation>
    <scope>NUCLEOTIDE SEQUENCE</scope>
    <source>
        <tissue evidence="4">Fresh leaf tissue</tissue>
    </source>
</reference>
<dbReference type="Proteomes" id="UP000729402">
    <property type="component" value="Unassembled WGS sequence"/>
</dbReference>
<organism evidence="4 5">
    <name type="scientific">Zizania palustris</name>
    <name type="common">Northern wild rice</name>
    <dbReference type="NCBI Taxonomy" id="103762"/>
    <lineage>
        <taxon>Eukaryota</taxon>
        <taxon>Viridiplantae</taxon>
        <taxon>Streptophyta</taxon>
        <taxon>Embryophyta</taxon>
        <taxon>Tracheophyta</taxon>
        <taxon>Spermatophyta</taxon>
        <taxon>Magnoliopsida</taxon>
        <taxon>Liliopsida</taxon>
        <taxon>Poales</taxon>
        <taxon>Poaceae</taxon>
        <taxon>BOP clade</taxon>
        <taxon>Oryzoideae</taxon>
        <taxon>Oryzeae</taxon>
        <taxon>Zizaniinae</taxon>
        <taxon>Zizania</taxon>
    </lineage>
</organism>
<feature type="coiled-coil region" evidence="1">
    <location>
        <begin position="55"/>
        <end position="124"/>
    </location>
</feature>
<evidence type="ECO:0000256" key="3">
    <source>
        <dbReference type="SAM" id="SignalP"/>
    </source>
</evidence>
<keyword evidence="5" id="KW-1185">Reference proteome</keyword>
<evidence type="ECO:0000313" key="4">
    <source>
        <dbReference type="EMBL" id="KAG8053863.1"/>
    </source>
</evidence>
<dbReference type="PANTHER" id="PTHR36073:SF1">
    <property type="entry name" value="OS01G0962100 PROTEIN"/>
    <property type="match status" value="1"/>
</dbReference>
<feature type="transmembrane region" description="Helical" evidence="2">
    <location>
        <begin position="187"/>
        <end position="204"/>
    </location>
</feature>
<reference evidence="4" key="2">
    <citation type="submission" date="2021-02" db="EMBL/GenBank/DDBJ databases">
        <authorList>
            <person name="Kimball J.A."/>
            <person name="Haas M.W."/>
            <person name="Macchietto M."/>
            <person name="Kono T."/>
            <person name="Duquette J."/>
            <person name="Shao M."/>
        </authorList>
    </citation>
    <scope>NUCLEOTIDE SEQUENCE</scope>
    <source>
        <tissue evidence="4">Fresh leaf tissue</tissue>
    </source>
</reference>
<keyword evidence="3" id="KW-0732">Signal</keyword>
<dbReference type="EMBL" id="JAAALK010000288">
    <property type="protein sequence ID" value="KAG8053863.1"/>
    <property type="molecule type" value="Genomic_DNA"/>
</dbReference>
<gene>
    <name evidence="4" type="ORF">GUJ93_ZPchr0001g32129</name>
</gene>
<feature type="transmembrane region" description="Helical" evidence="2">
    <location>
        <begin position="243"/>
        <end position="265"/>
    </location>
</feature>
<sequence>MVGSLVAILARSCWQLAVAAVQFPALFCCDAMLWTVTFLTFPLRLLAAVDGERKLGEMQRQMERLVWENRELDDKLNAALRENRVMEEILDEMEEEHDDAFARITLLEKQLKVLKLENMRLNEHEGKSTWDKRSPAAVHGGGYNLPGSKANTWKAKDEIEEEGGGVAPEVTAESLTRREKTLARRRSLFSLGMSLAVGAVAWTADAPCLPLLAGLFAMVTMSMCSVARFLCAALRSRPASDAIALLSLNCFLLGVLTSPMLPAAVRLVGPAAAPLSS</sequence>
<evidence type="ECO:0000256" key="2">
    <source>
        <dbReference type="SAM" id="Phobius"/>
    </source>
</evidence>